<dbReference type="InterPro" id="IPR016036">
    <property type="entry name" value="Malonyl_transacylase_ACP-bd"/>
</dbReference>
<sequence>MSAENEKYGETGLEIAVIGMAGRFPGAKNLAEFWENLRAGKESVTFFTDEELEKAGIAPEILKHTQYVKAKSQIEDVESFDAPFFEYTPREAELIDPQFRLFHECAWEALENAGHLPETEDQLIGVYAGASPNTYWVASQVMNAAHASDHFQILQLNNPSFTTRISYKLNLKGPSVSVQTACSTSLVSIHLACQGLLAGECDLALAGGVSVNLPRTTGYLYQEGMIQSPDGHCRPFDEGANGTLFGDGIGIVVLKRLADAARDGDVIHAVIKGSAVNNDGSRKVGYTAPSTNGQVEVIRAAHQMAEVDPESIGYIEAHGTGTTLGDPIEVEALQAAFATDKKGFCKIGSLKSNIGHLDAAAGVAGFIKAVLSLKHQQIPPSLHFHQPNPKIDFENSPFIVNSKLSDWRKTEGPLRAGVSSFGIGGTNAHVILEEAPIGAASSAGRDLKLLVLSARTEDGLERATRNLGEFLRTCPETNLADAAYTLQTGRKRFRYRRTLVCADVREALERLDAIDEGKLQTGESERDQTRVVFLFPGQGSQYVNMGADLYRKEPLFRAEMDRCCEIITAEGGSDPRNVLYGASDSAAAADRINQTEVAQPALFAFEYSLAQLLMSWGVKPNAMIGHSIGEYTAACLSGVLSLKDALKLVTLRGKLMQSLPAGEMLSVSLAEANLLELLPEELALAAVNGPELCVVSGPHAAIASFESKLTELQVVHRKLHTSHAFHSAMMTPILEEFADKVKQVVLSAPLIPYVSNVTGTWITPEDVADPAYWTRHLRETVQFASGAAELLKGKQAIFIEIGPGNVLSSFIRKQQGKDAEQKHEVLHLVRHSQEQAEDDAFLLEKIGKLWIAGAQIDWKGYYGSERRQRVALPTYPFERQRYSVERTQLSLRDMHEKTAPRRIGPSETETGSDAVKPSQATARVLSASSIEQTVADLVQSHFGFAHLGMNDNFFELGASSLDISQLADKLAEVLGREVPVVTLYSYPSVRSLAVFLGENGQGRSASAEAAAEEEAERQNVICEGMARSERMRAISVQERDLPGRQGHTEREVAGENGLEIAVIGMSARFPGADSIDQFWSNLRDGVESIAFYTDEELVQAGVDPQLISQPSYVKAKGALNGIDQFDAAFFGYSPREAQLMDPQLRLFHECAWEALEAAAYNPDTYPGLIGVYAGATPNLEWVSRFAAALGGTERFSAMLLNDREFFSTQLSYKLNLRGPSISMQTACSTSLVNIVLASQGLLGGACDIALAGGSTVSVPDKSGYLYEDGMILSPDGHCRAFDEQAAGTVFGDGVGVVVLKRLSDAIADGDVIHAVIKGFGLNNDGTRKVGFTAPSTKGQAEVIRAAHRMSGVDPESITYVEAHGTGTSMGDPIEIEALKEAFGTDKKGFCRIGSVKTNVGHLNSAAGAAGFIKTVLALKAKQIPPSLHYERGNPNIDFANSPFVVNTELVPWESSQHPLRSGVSSFGIGGTNAHIILEEAPPREPSDEGRAEKLLLLSARTPTALTEAKARLATFLTEHPQVNLADMAYTLQAGRKAFEWRAAFVCKDVEEATAILTSNGSDNIAESHTGTQTRSVVFMFPGQGSQYVGMGRELYLNEPEFRKELDRCFELVQPYVQVDLKALLYAAGKPDQDLSEKLLMRTDNAQPVLFMIEYAFARLLIRWGIRPEAMLGHSIGEYVAACLAGVFTLEDALQLVALRGQLMQGLPAGSMLSVAMGEAELRPLLPDHIALAAVNSSSLCVLSGTSADIDAFSRLLEERGCACRLLRTSHAFHSHMMDPILAAFADKVRSIQLHEPEMPFISNVSGTWITPEEAMDAEYWVRHLRSTVRFADGLTELLNNPRSVFIEAGPGNALSTFVRKHEAGSRDRIVVNMLRHPQEAVSDTAHLLNKIGRLWLAGIDIDWTGYYAHERRRRIELPTYPMERQRYWLDDEQQPLTGARSSSAPRGGKNSDMADWFYYPSWERALLEEQPEESHQNGHNWLVFKDDCGIADELAASIQNMGERTVMVKAGNAFCAHENGTFTLSPSSGEHYVRLLEELQKRDFVPDRVAHLWNVSSSGDEEEEMERSNTEAVERRQQEEGYYSLIYLAQALRKHKEEDIRIAVVSSGMQEVTGLERLSPGKMTLLGPCMVIQQEYSGITCVSIDIDVQEETKQKRRIADNLIGELSSPPSDRLIAYRGNYRWVQNIKPMGLHQAEKPAAPFRQQGVYLITGGLGGIGMLTAEFLARNYGARLILTGRSSFPDKKDYTRCLAEYGEEHPLSRKIRRVLQLEELGAEVTYMQADLSNEEQMSHVFKFIDCEYGRLHGVVQAAGLPGGESFRAIENISGDQSDEQFRAKVQGLQTLGRLIADRETEICILFSSIASILGGLGFSAYSAANLYMDAFARKQNRAGGAKWLCVNWDAWEFWEEHRSTIGESLVELAITPAEAPDLFRYVYSPCGSNQIIVSTGDLQTRIDQWIRHAGKKEDSHAAGGASFSRPDLTTPYAAPRNRVEKTIAEVWKQFFRIDEVGIHDNFFDLGASSLDMIQVTAKLNEALDESIAVVDMFTYPSIHALAQRLTHSEEDEAEEAEIENQMIDSAAKGRKRQQQQKEKRRKGEVLL</sequence>
<gene>
    <name evidence="10" type="ORF">AM231_21040</name>
</gene>
<dbReference type="Gene3D" id="3.30.70.250">
    <property type="entry name" value="Malonyl-CoA ACP transacylase, ACP-binding"/>
    <property type="match status" value="2"/>
</dbReference>
<evidence type="ECO:0000256" key="6">
    <source>
        <dbReference type="ARBA" id="ARBA00023268"/>
    </source>
</evidence>
<dbReference type="Pfam" id="PF00109">
    <property type="entry name" value="ketoacyl-synt"/>
    <property type="match status" value="2"/>
</dbReference>
<dbReference type="InterPro" id="IPR050091">
    <property type="entry name" value="PKS_NRPS_Biosynth_Enz"/>
</dbReference>
<keyword evidence="6" id="KW-0511">Multifunctional enzyme</keyword>
<feature type="region of interest" description="Disordered" evidence="7">
    <location>
        <begin position="893"/>
        <end position="918"/>
    </location>
</feature>
<dbReference type="SUPFAM" id="SSF53901">
    <property type="entry name" value="Thiolase-like"/>
    <property type="match status" value="2"/>
</dbReference>
<dbReference type="Pfam" id="PF21394">
    <property type="entry name" value="Beta-ketacyl_N"/>
    <property type="match status" value="1"/>
</dbReference>
<dbReference type="InterPro" id="IPR014043">
    <property type="entry name" value="Acyl_transferase_dom"/>
</dbReference>
<feature type="domain" description="Ketosynthase family 3 (KS3)" evidence="9">
    <location>
        <begin position="12"/>
        <end position="434"/>
    </location>
</feature>
<dbReference type="Pfam" id="PF00698">
    <property type="entry name" value="Acyl_transf_1"/>
    <property type="match status" value="2"/>
</dbReference>
<dbReference type="InterPro" id="IPR013968">
    <property type="entry name" value="PKS_KR"/>
</dbReference>
<dbReference type="Pfam" id="PF02801">
    <property type="entry name" value="Ketoacyl-synt_C"/>
    <property type="match status" value="2"/>
</dbReference>
<dbReference type="GO" id="GO:0004312">
    <property type="term" value="F:fatty acid synthase activity"/>
    <property type="evidence" value="ECO:0007669"/>
    <property type="project" value="TreeGrafter"/>
</dbReference>
<dbReference type="CDD" id="cd08953">
    <property type="entry name" value="KR_2_SDR_x"/>
    <property type="match status" value="1"/>
</dbReference>
<feature type="domain" description="Carrier" evidence="8">
    <location>
        <begin position="2487"/>
        <end position="2562"/>
    </location>
</feature>
<dbReference type="Gene3D" id="3.40.366.10">
    <property type="entry name" value="Malonyl-Coenzyme A Acyl Carrier Protein, domain 2"/>
    <property type="match status" value="2"/>
</dbReference>
<dbReference type="InterPro" id="IPR014030">
    <property type="entry name" value="Ketoacyl_synth_N"/>
</dbReference>
<organism evidence="10 11">
    <name type="scientific">Paenibacillus solani</name>
    <dbReference type="NCBI Taxonomy" id="1705565"/>
    <lineage>
        <taxon>Bacteria</taxon>
        <taxon>Bacillati</taxon>
        <taxon>Bacillota</taxon>
        <taxon>Bacilli</taxon>
        <taxon>Bacillales</taxon>
        <taxon>Paenibacillaceae</taxon>
        <taxon>Paenibacillus</taxon>
    </lineage>
</organism>
<dbReference type="Gene3D" id="3.40.50.720">
    <property type="entry name" value="NAD(P)-binding Rossmann-like Domain"/>
    <property type="match status" value="1"/>
</dbReference>
<dbReference type="SUPFAM" id="SSF55048">
    <property type="entry name" value="Probable ACP-binding domain of malonyl-CoA ACP transacylase"/>
    <property type="match status" value="2"/>
</dbReference>
<dbReference type="PROSITE" id="PS50075">
    <property type="entry name" value="CARRIER"/>
    <property type="match status" value="2"/>
</dbReference>
<feature type="compositionally biased region" description="Acidic residues" evidence="7">
    <location>
        <begin position="2562"/>
        <end position="2571"/>
    </location>
</feature>
<comment type="caution">
    <text evidence="10">The sequence shown here is derived from an EMBL/GenBank/DDBJ whole genome shotgun (WGS) entry which is preliminary data.</text>
</comment>
<dbReference type="InterPro" id="IPR057326">
    <property type="entry name" value="KR_dom"/>
</dbReference>
<dbReference type="PANTHER" id="PTHR43775">
    <property type="entry name" value="FATTY ACID SYNTHASE"/>
    <property type="match status" value="1"/>
</dbReference>
<evidence type="ECO:0000256" key="7">
    <source>
        <dbReference type="SAM" id="MobiDB-lite"/>
    </source>
</evidence>
<protein>
    <submittedName>
        <fullName evidence="10">Polyketide synthase subunit</fullName>
    </submittedName>
</protein>
<dbReference type="FunFam" id="3.40.47.10:FF:000042">
    <property type="entry name" value="Polyketide synthase Pks13"/>
    <property type="match status" value="2"/>
</dbReference>
<dbReference type="PANTHER" id="PTHR43775:SF51">
    <property type="entry name" value="INACTIVE PHENOLPHTHIOCEROL SYNTHESIS POLYKETIDE SYNTHASE TYPE I PKS1-RELATED"/>
    <property type="match status" value="1"/>
</dbReference>
<dbReference type="InterPro" id="IPR009081">
    <property type="entry name" value="PP-bd_ACP"/>
</dbReference>
<keyword evidence="5" id="KW-0443">Lipid metabolism</keyword>
<keyword evidence="4" id="KW-0276">Fatty acid metabolism</keyword>
<dbReference type="InterPro" id="IPR036291">
    <property type="entry name" value="NAD(P)-bd_dom_sf"/>
</dbReference>
<dbReference type="InterPro" id="IPR018201">
    <property type="entry name" value="Ketoacyl_synth_AS"/>
</dbReference>
<dbReference type="InterPro" id="IPR016035">
    <property type="entry name" value="Acyl_Trfase/lysoPLipase"/>
</dbReference>
<accession>A0A0M1NIP3</accession>
<dbReference type="Pfam" id="PF08659">
    <property type="entry name" value="KR"/>
    <property type="match status" value="1"/>
</dbReference>
<dbReference type="CDD" id="cd00833">
    <property type="entry name" value="PKS"/>
    <property type="match status" value="2"/>
</dbReference>
<dbReference type="Gene3D" id="1.10.1200.10">
    <property type="entry name" value="ACP-like"/>
    <property type="match status" value="2"/>
</dbReference>
<proteinExistence type="predicted"/>
<dbReference type="PROSITE" id="PS52004">
    <property type="entry name" value="KS3_2"/>
    <property type="match status" value="2"/>
</dbReference>
<dbReference type="SMART" id="SM00827">
    <property type="entry name" value="PKS_AT"/>
    <property type="match status" value="2"/>
</dbReference>
<reference evidence="11" key="1">
    <citation type="submission" date="2015-08" db="EMBL/GenBank/DDBJ databases">
        <title>Genome sequencing project for genomic taxonomy and phylogenomics of Bacillus-like bacteria.</title>
        <authorList>
            <person name="Liu B."/>
            <person name="Wang J."/>
            <person name="Zhu Y."/>
            <person name="Liu G."/>
            <person name="Chen Q."/>
            <person name="Chen Z."/>
            <person name="Lan J."/>
            <person name="Che J."/>
            <person name="Ge C."/>
            <person name="Shi H."/>
            <person name="Pan Z."/>
            <person name="Liu X."/>
        </authorList>
    </citation>
    <scope>NUCLEOTIDE SEQUENCE [LARGE SCALE GENOMIC DNA]</scope>
    <source>
        <strain evidence="11">FJAT-22460</strain>
    </source>
</reference>
<dbReference type="Pfam" id="PF00550">
    <property type="entry name" value="PP-binding"/>
    <property type="match status" value="2"/>
</dbReference>
<evidence type="ECO:0000313" key="10">
    <source>
        <dbReference type="EMBL" id="KOR82051.1"/>
    </source>
</evidence>
<evidence type="ECO:0000313" key="11">
    <source>
        <dbReference type="Proteomes" id="UP000036932"/>
    </source>
</evidence>
<dbReference type="SUPFAM" id="SSF47336">
    <property type="entry name" value="ACP-like"/>
    <property type="match status" value="2"/>
</dbReference>
<name>A0A0M1NIP3_9BACL</name>
<evidence type="ECO:0000256" key="5">
    <source>
        <dbReference type="ARBA" id="ARBA00023098"/>
    </source>
</evidence>
<evidence type="ECO:0000259" key="8">
    <source>
        <dbReference type="PROSITE" id="PS50075"/>
    </source>
</evidence>
<dbReference type="Pfam" id="PF22621">
    <property type="entry name" value="CurL-like_PKS_C"/>
    <property type="match status" value="2"/>
</dbReference>
<evidence type="ECO:0000256" key="1">
    <source>
        <dbReference type="ARBA" id="ARBA00022450"/>
    </source>
</evidence>
<keyword evidence="2" id="KW-0597">Phosphoprotein</keyword>
<dbReference type="PROSITE" id="PS00606">
    <property type="entry name" value="KS3_1"/>
    <property type="match status" value="2"/>
</dbReference>
<dbReference type="InterPro" id="IPR006162">
    <property type="entry name" value="Ppantetheine_attach_site"/>
</dbReference>
<dbReference type="InterPro" id="IPR001227">
    <property type="entry name" value="Ac_transferase_dom_sf"/>
</dbReference>
<dbReference type="EMBL" id="LIUT01000005">
    <property type="protein sequence ID" value="KOR82051.1"/>
    <property type="molecule type" value="Genomic_DNA"/>
</dbReference>
<dbReference type="PATRIC" id="fig|1705565.3.peg.129"/>
<dbReference type="SMART" id="SM00822">
    <property type="entry name" value="PKS_KR"/>
    <property type="match status" value="1"/>
</dbReference>
<dbReference type="SUPFAM" id="SSF52151">
    <property type="entry name" value="FabD/lysophospholipase-like"/>
    <property type="match status" value="2"/>
</dbReference>
<dbReference type="InterPro" id="IPR049490">
    <property type="entry name" value="C883_1060-like_KR_N"/>
</dbReference>
<dbReference type="InterPro" id="IPR014031">
    <property type="entry name" value="Ketoacyl_synth_C"/>
</dbReference>
<dbReference type="SMART" id="SM00823">
    <property type="entry name" value="PKS_PP"/>
    <property type="match status" value="2"/>
</dbReference>
<dbReference type="Gene3D" id="3.40.47.10">
    <property type="match status" value="2"/>
</dbReference>
<feature type="compositionally biased region" description="Basic and acidic residues" evidence="7">
    <location>
        <begin position="2588"/>
        <end position="2600"/>
    </location>
</feature>
<dbReference type="PROSITE" id="PS00012">
    <property type="entry name" value="PHOSPHOPANTETHEINE"/>
    <property type="match status" value="1"/>
</dbReference>
<dbReference type="InterPro" id="IPR036736">
    <property type="entry name" value="ACP-like_sf"/>
</dbReference>
<dbReference type="InterPro" id="IPR020806">
    <property type="entry name" value="PKS_PP-bd"/>
</dbReference>
<dbReference type="OrthoDB" id="9778690at2"/>
<dbReference type="InterPro" id="IPR020841">
    <property type="entry name" value="PKS_Beta-ketoAc_synthase_dom"/>
</dbReference>
<keyword evidence="1" id="KW-0596">Phosphopantetheine</keyword>
<dbReference type="InterPro" id="IPR016039">
    <property type="entry name" value="Thiolase-like"/>
</dbReference>
<dbReference type="SUPFAM" id="SSF51735">
    <property type="entry name" value="NAD(P)-binding Rossmann-fold domains"/>
    <property type="match status" value="2"/>
</dbReference>
<feature type="domain" description="Carrier" evidence="8">
    <location>
        <begin position="925"/>
        <end position="1000"/>
    </location>
</feature>
<evidence type="ECO:0000256" key="2">
    <source>
        <dbReference type="ARBA" id="ARBA00022553"/>
    </source>
</evidence>
<dbReference type="GO" id="GO:0006633">
    <property type="term" value="P:fatty acid biosynthetic process"/>
    <property type="evidence" value="ECO:0007669"/>
    <property type="project" value="InterPro"/>
</dbReference>
<evidence type="ECO:0000259" key="9">
    <source>
        <dbReference type="PROSITE" id="PS52004"/>
    </source>
</evidence>
<evidence type="ECO:0000256" key="3">
    <source>
        <dbReference type="ARBA" id="ARBA00022679"/>
    </source>
</evidence>
<dbReference type="GO" id="GO:0031177">
    <property type="term" value="F:phosphopantetheine binding"/>
    <property type="evidence" value="ECO:0007669"/>
    <property type="project" value="InterPro"/>
</dbReference>
<dbReference type="RefSeq" id="WP_054404374.1">
    <property type="nucleotide sequence ID" value="NZ_LIUT01000005.1"/>
</dbReference>
<dbReference type="SMART" id="SM00825">
    <property type="entry name" value="PKS_KS"/>
    <property type="match status" value="2"/>
</dbReference>
<evidence type="ECO:0000256" key="4">
    <source>
        <dbReference type="ARBA" id="ARBA00022832"/>
    </source>
</evidence>
<keyword evidence="11" id="KW-1185">Reference proteome</keyword>
<dbReference type="Proteomes" id="UP000036932">
    <property type="component" value="Unassembled WGS sequence"/>
</dbReference>
<feature type="region of interest" description="Disordered" evidence="7">
    <location>
        <begin position="2562"/>
        <end position="2600"/>
    </location>
</feature>
<dbReference type="GO" id="GO:0004315">
    <property type="term" value="F:3-oxoacyl-[acyl-carrier-protein] synthase activity"/>
    <property type="evidence" value="ECO:0007669"/>
    <property type="project" value="InterPro"/>
</dbReference>
<keyword evidence="3" id="KW-0808">Transferase</keyword>
<feature type="domain" description="Ketosynthase family 3 (KS3)" evidence="9">
    <location>
        <begin position="1057"/>
        <end position="1479"/>
    </location>
</feature>
<dbReference type="Gene3D" id="3.30.70.3290">
    <property type="match status" value="2"/>
</dbReference>